<evidence type="ECO:0000256" key="2">
    <source>
        <dbReference type="ARBA" id="ARBA00022475"/>
    </source>
</evidence>
<evidence type="ECO:0000256" key="8">
    <source>
        <dbReference type="SAM" id="Phobius"/>
    </source>
</evidence>
<dbReference type="Proteomes" id="UP001228049">
    <property type="component" value="Unassembled WGS sequence"/>
</dbReference>
<feature type="transmembrane region" description="Helical" evidence="8">
    <location>
        <begin position="1019"/>
        <end position="1039"/>
    </location>
</feature>
<feature type="domain" description="Ig-like" evidence="10">
    <location>
        <begin position="678"/>
        <end position="778"/>
    </location>
</feature>
<dbReference type="InterPro" id="IPR013783">
    <property type="entry name" value="Ig-like_fold"/>
</dbReference>
<evidence type="ECO:0000256" key="9">
    <source>
        <dbReference type="SAM" id="SignalP"/>
    </source>
</evidence>
<feature type="transmembrane region" description="Helical" evidence="8">
    <location>
        <begin position="859"/>
        <end position="880"/>
    </location>
</feature>
<feature type="domain" description="Ig-like" evidence="10">
    <location>
        <begin position="21"/>
        <end position="103"/>
    </location>
</feature>
<evidence type="ECO:0000313" key="12">
    <source>
        <dbReference type="Proteomes" id="UP001228049"/>
    </source>
</evidence>
<feature type="transmembrane region" description="Helical" evidence="8">
    <location>
        <begin position="388"/>
        <end position="410"/>
    </location>
</feature>
<sequence>MFKIYVLLVTLFRAYGALLYAEPGQNVTLKCFYTSIDKNLCWYKQVPGRQPIMMSSVYIHSRNSNIFYNEFKDGQRFAVHTGLMFYHLNISNVQDSDSAIYYCGKTSGAVTEFDNGTFLVLKEKWQDIFPLLVQCVVAALIGSVILNIIVIGILCKVSRRENLHSGGVSPPHTSVAEYTPNIENQESKDLEYEALDFKTMRSKSKRKRSTEDETVYSTVPAVGKNSSITQDSGIITANVGEKVTLKCNCEDESVTFLSWYQQILGDKPVIISTRMWNSDATISPGYKERFEIFGNHNEGNNDLTIKDLRLLDSATYYCGVLVFNAIEFGKGAFLHVKASKSNINAVVHQPALEPLRAGDSVNLSCSVYATECEGEQSLYWFRHGALSLQSLALAVSIIVILSLAYIMYMLKKKSCTVCKDEVDSLLYFLSGALAFNSILVILLAFLVYTMKKRNNCQSTDEVDSLVYFLSGALAINSILVVLLAFLVYKMKKRNICQSTDEVDSLVYFLSGALAFNSILVVLLAFLMYKMKKRNNCQSTAETTNRTLSTSVREDRGFVSAKTGENLTLPCFYEGIVAARLYWYKQTVGQKPNLISTFYMYNKNIDFYGEFKNNSRFTLNAEKGKGGVDSGFFVHFSSIALTFHHHPECFTGFLSVHDEQEKQLPINSSVHSRSRSQVPAVGKNSSITQDSGIITANVGEKVTLKCNCEDESVTYLSWYQQILGDKLVIISTRMRNSDATISPGYKERFEVFENHNEGNNDLTIKDLRLLDSATYNCGVLVFNAIEFGKGAFLHVKASKSNINAVVHQPALEPLRAGDSVNLSCSVYATECEGEQSLYWFRHGAAQPAIMYPNSTNQRFLLVYCLSLALAVSIIVILALAYMMYKLKKKSCTVCKGTVSHQACSASDTVSQDADILHYAALSLNRSRERPHHEDNVESVCVYSRSASEIIQPGDSVTLNRFRMFSCFNPKCSDEVDSLVYFLSGALAFNSILVVLLAFLVYTMKKRNAYQSTDEVDSLVYFLSGSLAINFILVVLLAFIINKMKKMNSCQKTESSTRFPAPSTADSESGESIEIIFTQHKNSNKMTSPKLVLYLTCLFLGTIDEVDSLVYFLSEALAINSILVVLLAFLVYKMKKRNICQSTGQVPAVGKNSSITQDSGIITANVGEKVTLKCNCEDESVTYLSWYQQILGDKPVIISTRMRNSDATISPGYKERFEVFGNHNEGNNDLTIKDLRLLDSATYNCGVLVFNAIEFGKGAFLHAKASKSNINAVVHQPALEPLRAGDSVNLSCSVYATECEGEQSLYWFRHGAAQPAIMYPNSTNQRFLLVYCLSLALAVSIIVILALAYIMYMLKKKSCTVCKGTVSHEACSASDTVSQDADILHYAALSLNRSRERPHHEDNVESVCVYSRVKSRKV</sequence>
<dbReference type="GO" id="GO:0005886">
    <property type="term" value="C:plasma membrane"/>
    <property type="evidence" value="ECO:0007669"/>
    <property type="project" value="UniProtKB-SubCell"/>
</dbReference>
<keyword evidence="5 8" id="KW-0472">Membrane</keyword>
<feature type="transmembrane region" description="Helical" evidence="8">
    <location>
        <begin position="977"/>
        <end position="999"/>
    </location>
</feature>
<feature type="domain" description="Ig-like" evidence="10">
    <location>
        <begin position="816"/>
        <end position="909"/>
    </location>
</feature>
<dbReference type="Pfam" id="PF07686">
    <property type="entry name" value="V-set"/>
    <property type="match status" value="4"/>
</dbReference>
<dbReference type="InterPro" id="IPR052051">
    <property type="entry name" value="TCR_complex_component"/>
</dbReference>
<dbReference type="SMART" id="SM00408">
    <property type="entry name" value="IGc2"/>
    <property type="match status" value="4"/>
</dbReference>
<evidence type="ECO:0000256" key="5">
    <source>
        <dbReference type="ARBA" id="ARBA00023136"/>
    </source>
</evidence>
<dbReference type="EMBL" id="JASDAP010000016">
    <property type="protein sequence ID" value="KAK1890125.1"/>
    <property type="molecule type" value="Genomic_DNA"/>
</dbReference>
<feature type="signal peptide" evidence="9">
    <location>
        <begin position="1"/>
        <end position="16"/>
    </location>
</feature>
<keyword evidence="7" id="KW-0325">Glycoprotein</keyword>
<feature type="domain" description="Ig-like" evidence="10">
    <location>
        <begin position="1145"/>
        <end position="1245"/>
    </location>
</feature>
<evidence type="ECO:0000256" key="4">
    <source>
        <dbReference type="ARBA" id="ARBA00022859"/>
    </source>
</evidence>
<feature type="transmembrane region" description="Helical" evidence="8">
    <location>
        <begin position="422"/>
        <end position="445"/>
    </location>
</feature>
<dbReference type="SUPFAM" id="SSF48726">
    <property type="entry name" value="Immunoglobulin"/>
    <property type="match status" value="5"/>
</dbReference>
<dbReference type="SMART" id="SM00406">
    <property type="entry name" value="IGv"/>
    <property type="match status" value="4"/>
</dbReference>
<dbReference type="PANTHER" id="PTHR19433">
    <property type="entry name" value="T-CELL RECEPTOR ALPHA CHAIN V REGION-RELATED"/>
    <property type="match status" value="1"/>
</dbReference>
<reference evidence="11" key="1">
    <citation type="submission" date="2023-04" db="EMBL/GenBank/DDBJ databases">
        <title>Chromosome-level genome of Chaenocephalus aceratus.</title>
        <authorList>
            <person name="Park H."/>
        </authorList>
    </citation>
    <scope>NUCLEOTIDE SEQUENCE</scope>
    <source>
        <strain evidence="11">DE</strain>
        <tissue evidence="11">Muscle</tissue>
    </source>
</reference>
<keyword evidence="8" id="KW-1133">Transmembrane helix</keyword>
<dbReference type="GO" id="GO:0002376">
    <property type="term" value="P:immune system process"/>
    <property type="evidence" value="ECO:0007669"/>
    <property type="project" value="UniProtKB-KW"/>
</dbReference>
<keyword evidence="3 9" id="KW-0732">Signal</keyword>
<dbReference type="InterPro" id="IPR036179">
    <property type="entry name" value="Ig-like_dom_sf"/>
</dbReference>
<feature type="transmembrane region" description="Helical" evidence="8">
    <location>
        <begin position="465"/>
        <end position="486"/>
    </location>
</feature>
<evidence type="ECO:0000313" key="11">
    <source>
        <dbReference type="EMBL" id="KAK1890125.1"/>
    </source>
</evidence>
<feature type="transmembrane region" description="Helical" evidence="8">
    <location>
        <begin position="506"/>
        <end position="528"/>
    </location>
</feature>
<dbReference type="CDD" id="cd00099">
    <property type="entry name" value="IgV"/>
    <property type="match status" value="1"/>
</dbReference>
<dbReference type="PROSITE" id="PS50835">
    <property type="entry name" value="IG_LIKE"/>
    <property type="match status" value="5"/>
</dbReference>
<feature type="transmembrane region" description="Helical" evidence="8">
    <location>
        <begin position="1107"/>
        <end position="1130"/>
    </location>
</feature>
<feature type="domain" description="Ig-like" evidence="10">
    <location>
        <begin position="220"/>
        <end position="320"/>
    </location>
</feature>
<gene>
    <name evidence="11" type="ORF">KUDE01_014798</name>
</gene>
<evidence type="ECO:0000256" key="1">
    <source>
        <dbReference type="ARBA" id="ARBA00004236"/>
    </source>
</evidence>
<name>A0AAD9BTR2_DISEL</name>
<dbReference type="PANTHER" id="PTHR19433:SF127">
    <property type="entry name" value="NITR9"/>
    <property type="match status" value="1"/>
</dbReference>
<evidence type="ECO:0000256" key="3">
    <source>
        <dbReference type="ARBA" id="ARBA00022729"/>
    </source>
</evidence>
<keyword evidence="6" id="KW-1015">Disulfide bond</keyword>
<comment type="subcellular location">
    <subcellularLocation>
        <location evidence="1">Cell membrane</location>
    </subcellularLocation>
</comment>
<dbReference type="SMART" id="SM00409">
    <property type="entry name" value="IG"/>
    <property type="match status" value="5"/>
</dbReference>
<evidence type="ECO:0000256" key="7">
    <source>
        <dbReference type="ARBA" id="ARBA00023180"/>
    </source>
</evidence>
<evidence type="ECO:0000256" key="6">
    <source>
        <dbReference type="ARBA" id="ARBA00023157"/>
    </source>
</evidence>
<feature type="transmembrane region" description="Helical" evidence="8">
    <location>
        <begin position="128"/>
        <end position="155"/>
    </location>
</feature>
<keyword evidence="2" id="KW-1003">Cell membrane</keyword>
<feature type="chain" id="PRO_5042162823" evidence="9">
    <location>
        <begin position="17"/>
        <end position="1416"/>
    </location>
</feature>
<protein>
    <submittedName>
        <fullName evidence="11">Ig kappa chain V region K-25</fullName>
    </submittedName>
</protein>
<keyword evidence="4" id="KW-0391">Immunity</keyword>
<keyword evidence="12" id="KW-1185">Reference proteome</keyword>
<dbReference type="GO" id="GO:0009617">
    <property type="term" value="P:response to bacterium"/>
    <property type="evidence" value="ECO:0007669"/>
    <property type="project" value="TreeGrafter"/>
</dbReference>
<dbReference type="InterPro" id="IPR007110">
    <property type="entry name" value="Ig-like_dom"/>
</dbReference>
<dbReference type="InterPro" id="IPR003599">
    <property type="entry name" value="Ig_sub"/>
</dbReference>
<evidence type="ECO:0000259" key="10">
    <source>
        <dbReference type="PROSITE" id="PS50835"/>
    </source>
</evidence>
<dbReference type="InterPro" id="IPR003598">
    <property type="entry name" value="Ig_sub2"/>
</dbReference>
<accession>A0AAD9BTR2</accession>
<keyword evidence="8" id="KW-0812">Transmembrane</keyword>
<dbReference type="Gene3D" id="2.60.40.10">
    <property type="entry name" value="Immunoglobulins"/>
    <property type="match status" value="7"/>
</dbReference>
<feature type="transmembrane region" description="Helical" evidence="8">
    <location>
        <begin position="1326"/>
        <end position="1350"/>
    </location>
</feature>
<dbReference type="InterPro" id="IPR013106">
    <property type="entry name" value="Ig_V-set"/>
</dbReference>
<organism evidence="11 12">
    <name type="scientific">Dissostichus eleginoides</name>
    <name type="common">Patagonian toothfish</name>
    <name type="synonym">Dissostichus amissus</name>
    <dbReference type="NCBI Taxonomy" id="100907"/>
    <lineage>
        <taxon>Eukaryota</taxon>
        <taxon>Metazoa</taxon>
        <taxon>Chordata</taxon>
        <taxon>Craniata</taxon>
        <taxon>Vertebrata</taxon>
        <taxon>Euteleostomi</taxon>
        <taxon>Actinopterygii</taxon>
        <taxon>Neopterygii</taxon>
        <taxon>Teleostei</taxon>
        <taxon>Neoteleostei</taxon>
        <taxon>Acanthomorphata</taxon>
        <taxon>Eupercaria</taxon>
        <taxon>Perciformes</taxon>
        <taxon>Notothenioidei</taxon>
        <taxon>Nototheniidae</taxon>
        <taxon>Dissostichus</taxon>
    </lineage>
</organism>
<comment type="caution">
    <text evidence="11">The sequence shown here is derived from an EMBL/GenBank/DDBJ whole genome shotgun (WGS) entry which is preliminary data.</text>
</comment>
<proteinExistence type="predicted"/>